<dbReference type="AlphaFoldDB" id="A0A6J1SPS1"/>
<keyword evidence="5 7" id="KW-1133">Transmembrane helix</keyword>
<feature type="transmembrane region" description="Helical" evidence="7">
    <location>
        <begin position="494"/>
        <end position="516"/>
    </location>
</feature>
<keyword evidence="3" id="KW-0813">Transport</keyword>
<gene>
    <name evidence="10" type="primary">LOC113209785</name>
</gene>
<dbReference type="KEGG" id="foc:113209785"/>
<evidence type="ECO:0000256" key="2">
    <source>
        <dbReference type="ARBA" id="ARBA00008335"/>
    </source>
</evidence>
<keyword evidence="9" id="KW-1185">Reference proteome</keyword>
<comment type="similarity">
    <text evidence="2">Belongs to the major facilitator superfamily.</text>
</comment>
<dbReference type="OrthoDB" id="3936150at2759"/>
<feature type="domain" description="Major facilitator superfamily (MFS) profile" evidence="8">
    <location>
        <begin position="78"/>
        <end position="580"/>
    </location>
</feature>
<dbReference type="Pfam" id="PF00083">
    <property type="entry name" value="Sugar_tr"/>
    <property type="match status" value="1"/>
</dbReference>
<sequence length="635" mass="67654">MIHPECLAREHSPVLLQDDNAPRPCADQEAHCAHCTAQGGSKHLDPAPKAEGAGDENEASDCEAAVDAAGIGFFSFGVMCTAGLTYLTCGLQWGISAYILPAARCDFDLTSAQMGAINAFFMAGGMASSYVWGVLGDVLGRRPVIVFALLADAASTLCSTFVQSYAAFAFFRCLSGFLIGSPSALTFLNMSEFVPARVRATYSLIVGAFWTVSWILLPGLAWLVLPQTWQVHALGVTFNSWRVMLALIAGPSLVCACLALRLPETPKFLMSQGRCTEAMGVLRSMYAANTGRASDQYPVRRLALPPRDACSGGQVELDAALNLGFKSLNAVARRMVTQASSLFRAPLLGRTLLVCAILSTNEFSYYGLVLWLPELFNRFDTHYSLHPNETITVCQLSQCWADELRDLELLEADNGSSSSAADMVGSPTCNVDEAINETVFVKTLIISTVCLVAYVVTAPLASRVGRRALPFFLNLGSGILAAAIYFVNSTTSNLVVASLFQAFVGTANTAILSILADIFPTRVSAVGVCSAVFAGRVSAAVSNIVMGSLLDISCEVPIFLISGSAIVSGLLSILVQPPWLANSISPPLPLGDSSSGPTLKEVCEHDVQPYRPKTTLDIYVIGVTRSPSASRCMRT</sequence>
<dbReference type="PROSITE" id="PS50850">
    <property type="entry name" value="MFS"/>
    <property type="match status" value="1"/>
</dbReference>
<dbReference type="PANTHER" id="PTHR23511:SF38">
    <property type="entry name" value="SYNAPTIC VESICLE 2-RELATED PROTEIN-LIKE PROTEIN"/>
    <property type="match status" value="1"/>
</dbReference>
<feature type="transmembrane region" description="Helical" evidence="7">
    <location>
        <begin position="168"/>
        <end position="188"/>
    </location>
</feature>
<dbReference type="GO" id="GO:0016020">
    <property type="term" value="C:membrane"/>
    <property type="evidence" value="ECO:0007669"/>
    <property type="project" value="UniProtKB-SubCell"/>
</dbReference>
<dbReference type="InterPro" id="IPR020846">
    <property type="entry name" value="MFS_dom"/>
</dbReference>
<proteinExistence type="inferred from homology"/>
<comment type="subcellular location">
    <subcellularLocation>
        <location evidence="1">Membrane</location>
        <topology evidence="1">Multi-pass membrane protein</topology>
    </subcellularLocation>
</comment>
<evidence type="ECO:0000256" key="7">
    <source>
        <dbReference type="SAM" id="Phobius"/>
    </source>
</evidence>
<feature type="transmembrane region" description="Helical" evidence="7">
    <location>
        <begin position="440"/>
        <end position="461"/>
    </location>
</feature>
<dbReference type="SUPFAM" id="SSF103473">
    <property type="entry name" value="MFS general substrate transporter"/>
    <property type="match status" value="1"/>
</dbReference>
<evidence type="ECO:0000256" key="3">
    <source>
        <dbReference type="ARBA" id="ARBA00022448"/>
    </source>
</evidence>
<evidence type="ECO:0000256" key="1">
    <source>
        <dbReference type="ARBA" id="ARBA00004141"/>
    </source>
</evidence>
<accession>A0A6J1SPS1</accession>
<feature type="transmembrane region" description="Helical" evidence="7">
    <location>
        <begin position="73"/>
        <end position="100"/>
    </location>
</feature>
<dbReference type="InterPro" id="IPR005828">
    <property type="entry name" value="MFS_sugar_transport-like"/>
</dbReference>
<dbReference type="PANTHER" id="PTHR23511">
    <property type="entry name" value="SYNAPTIC VESICLE GLYCOPROTEIN 2"/>
    <property type="match status" value="1"/>
</dbReference>
<organism evidence="9 10">
    <name type="scientific">Frankliniella occidentalis</name>
    <name type="common">Western flower thrips</name>
    <name type="synonym">Euthrips occidentalis</name>
    <dbReference type="NCBI Taxonomy" id="133901"/>
    <lineage>
        <taxon>Eukaryota</taxon>
        <taxon>Metazoa</taxon>
        <taxon>Ecdysozoa</taxon>
        <taxon>Arthropoda</taxon>
        <taxon>Hexapoda</taxon>
        <taxon>Insecta</taxon>
        <taxon>Pterygota</taxon>
        <taxon>Neoptera</taxon>
        <taxon>Paraneoptera</taxon>
        <taxon>Thysanoptera</taxon>
        <taxon>Terebrantia</taxon>
        <taxon>Thripoidea</taxon>
        <taxon>Thripidae</taxon>
        <taxon>Frankliniella</taxon>
    </lineage>
</organism>
<feature type="transmembrane region" description="Helical" evidence="7">
    <location>
        <begin position="200"/>
        <end position="223"/>
    </location>
</feature>
<name>A0A6J1SPS1_FRAOC</name>
<keyword evidence="4 7" id="KW-0812">Transmembrane</keyword>
<dbReference type="InterPro" id="IPR036259">
    <property type="entry name" value="MFS_trans_sf"/>
</dbReference>
<feature type="transmembrane region" description="Helical" evidence="7">
    <location>
        <begin position="112"/>
        <end position="132"/>
    </location>
</feature>
<feature type="transmembrane region" description="Helical" evidence="7">
    <location>
        <begin position="243"/>
        <end position="262"/>
    </location>
</feature>
<dbReference type="RefSeq" id="XP_026283259.1">
    <property type="nucleotide sequence ID" value="XM_026427474.2"/>
</dbReference>
<reference evidence="10" key="1">
    <citation type="submission" date="2025-08" db="UniProtKB">
        <authorList>
            <consortium name="RefSeq"/>
        </authorList>
    </citation>
    <scope>IDENTIFICATION</scope>
    <source>
        <tissue evidence="10">Whole organism</tissue>
    </source>
</reference>
<dbReference type="GeneID" id="113209785"/>
<evidence type="ECO:0000256" key="6">
    <source>
        <dbReference type="ARBA" id="ARBA00023136"/>
    </source>
</evidence>
<dbReference type="Proteomes" id="UP000504606">
    <property type="component" value="Unplaced"/>
</dbReference>
<evidence type="ECO:0000259" key="8">
    <source>
        <dbReference type="PROSITE" id="PS50850"/>
    </source>
</evidence>
<dbReference type="Gene3D" id="1.20.1250.20">
    <property type="entry name" value="MFS general substrate transporter like domains"/>
    <property type="match status" value="1"/>
</dbReference>
<feature type="transmembrane region" description="Helical" evidence="7">
    <location>
        <begin position="556"/>
        <end position="575"/>
    </location>
</feature>
<feature type="transmembrane region" description="Helical" evidence="7">
    <location>
        <begin position="144"/>
        <end position="162"/>
    </location>
</feature>
<feature type="transmembrane region" description="Helical" evidence="7">
    <location>
        <begin position="468"/>
        <end position="488"/>
    </location>
</feature>
<protein>
    <submittedName>
        <fullName evidence="10">Uncharacterized protein LOC113209785 isoform X1</fullName>
    </submittedName>
</protein>
<evidence type="ECO:0000256" key="5">
    <source>
        <dbReference type="ARBA" id="ARBA00022989"/>
    </source>
</evidence>
<dbReference type="GO" id="GO:0022857">
    <property type="term" value="F:transmembrane transporter activity"/>
    <property type="evidence" value="ECO:0007669"/>
    <property type="project" value="InterPro"/>
</dbReference>
<evidence type="ECO:0000313" key="9">
    <source>
        <dbReference type="Proteomes" id="UP000504606"/>
    </source>
</evidence>
<evidence type="ECO:0000313" key="10">
    <source>
        <dbReference type="RefSeq" id="XP_026283259.1"/>
    </source>
</evidence>
<keyword evidence="6 7" id="KW-0472">Membrane</keyword>
<evidence type="ECO:0000256" key="4">
    <source>
        <dbReference type="ARBA" id="ARBA00022692"/>
    </source>
</evidence>